<evidence type="ECO:0000313" key="3">
    <source>
        <dbReference type="Proteomes" id="UP000461288"/>
    </source>
</evidence>
<feature type="non-terminal residue" evidence="2">
    <location>
        <position position="103"/>
    </location>
</feature>
<dbReference type="AlphaFoldDB" id="A0A7X3KYH7"/>
<accession>A0A7X3KYH7</accession>
<feature type="non-terminal residue" evidence="2">
    <location>
        <position position="1"/>
    </location>
</feature>
<comment type="caution">
    <text evidence="2">The sequence shown here is derived from an EMBL/GenBank/DDBJ whole genome shotgun (WGS) entry which is preliminary data.</text>
</comment>
<dbReference type="PANTHER" id="PTHR32024">
    <property type="entry name" value="TRK SYSTEM POTASSIUM UPTAKE PROTEIN TRKG-RELATED"/>
    <property type="match status" value="1"/>
</dbReference>
<protein>
    <submittedName>
        <fullName evidence="2">Trk family potassium uptake protein</fullName>
    </submittedName>
</protein>
<organism evidence="2 3">
    <name type="scientific">Metapseudomonas otitidis</name>
    <dbReference type="NCBI Taxonomy" id="319939"/>
    <lineage>
        <taxon>Bacteria</taxon>
        <taxon>Pseudomonadati</taxon>
        <taxon>Pseudomonadota</taxon>
        <taxon>Gammaproteobacteria</taxon>
        <taxon>Pseudomonadales</taxon>
        <taxon>Pseudomonadaceae</taxon>
        <taxon>Metapseudomonas</taxon>
    </lineage>
</organism>
<dbReference type="Proteomes" id="UP000461288">
    <property type="component" value="Unassembled WGS sequence"/>
</dbReference>
<sequence>TCVTGLVVQDTALYWSGFGQVVILLLIQIGGMGVVTAAVAISMLAGRRIGLKERWVMQESISAPQVGGIVRRTRFILAATLALEGAGALLLALRFCPEMGLFR</sequence>
<dbReference type="PANTHER" id="PTHR32024:SF1">
    <property type="entry name" value="KTR SYSTEM POTASSIUM UPTAKE PROTEIN B"/>
    <property type="match status" value="1"/>
</dbReference>
<feature type="transmembrane region" description="Helical" evidence="1">
    <location>
        <begin position="75"/>
        <end position="95"/>
    </location>
</feature>
<keyword evidence="1" id="KW-0472">Membrane</keyword>
<evidence type="ECO:0000256" key="1">
    <source>
        <dbReference type="SAM" id="Phobius"/>
    </source>
</evidence>
<dbReference type="EMBL" id="WTFN01000598">
    <property type="protein sequence ID" value="MWK60547.1"/>
    <property type="molecule type" value="Genomic_DNA"/>
</dbReference>
<reference evidence="2 3" key="1">
    <citation type="submission" date="2019-12" db="EMBL/GenBank/DDBJ databases">
        <title>Draft genome sequence of Pseudomonas otitidis recovered from a chicken carcass.</title>
        <authorList>
            <person name="Vieira T.R."/>
            <person name="Oliviera E.F.C."/>
            <person name="Silva N.M.V."/>
            <person name="Sambrano G.E."/>
            <person name="Cibulski S.P."/>
            <person name="Cardoso M.R.I."/>
        </authorList>
    </citation>
    <scope>NUCLEOTIDE SEQUENCE [LARGE SCALE GENOMIC DNA]</scope>
    <source>
        <strain evidence="2 3">25_K</strain>
    </source>
</reference>
<proteinExistence type="predicted"/>
<evidence type="ECO:0000313" key="2">
    <source>
        <dbReference type="EMBL" id="MWK60547.1"/>
    </source>
</evidence>
<feature type="transmembrane region" description="Helical" evidence="1">
    <location>
        <begin position="21"/>
        <end position="45"/>
    </location>
</feature>
<keyword evidence="1" id="KW-1133">Transmembrane helix</keyword>
<name>A0A7X3KYH7_9GAMM</name>
<gene>
    <name evidence="2" type="ORF">GO594_31745</name>
</gene>
<keyword evidence="1" id="KW-0812">Transmembrane</keyword>